<evidence type="ECO:0000313" key="4">
    <source>
        <dbReference type="EMBL" id="GEC25890.1"/>
    </source>
</evidence>
<protein>
    <submittedName>
        <fullName evidence="4">Acyl-CoA ligase</fullName>
    </submittedName>
</protein>
<dbReference type="GO" id="GO:0016874">
    <property type="term" value="F:ligase activity"/>
    <property type="evidence" value="ECO:0007669"/>
    <property type="project" value="UniProtKB-KW"/>
</dbReference>
<dbReference type="Gene3D" id="3.30.300.30">
    <property type="match status" value="1"/>
</dbReference>
<dbReference type="InterPro" id="IPR045851">
    <property type="entry name" value="AMP-bd_C_sf"/>
</dbReference>
<dbReference type="InterPro" id="IPR042099">
    <property type="entry name" value="ANL_N_sf"/>
</dbReference>
<feature type="domain" description="AMP-dependent synthetase/ligase" evidence="2">
    <location>
        <begin position="6"/>
        <end position="347"/>
    </location>
</feature>
<keyword evidence="4" id="KW-0436">Ligase</keyword>
<dbReference type="Gene3D" id="3.40.50.12780">
    <property type="entry name" value="N-terminal domain of ligase-like"/>
    <property type="match status" value="1"/>
</dbReference>
<dbReference type="RefSeq" id="WP_085915161.1">
    <property type="nucleotide sequence ID" value="NZ_BJNH01000030.1"/>
</dbReference>
<dbReference type="PROSITE" id="PS00455">
    <property type="entry name" value="AMP_BINDING"/>
    <property type="match status" value="1"/>
</dbReference>
<dbReference type="SUPFAM" id="SSF56801">
    <property type="entry name" value="Acetyl-CoA synthetase-like"/>
    <property type="match status" value="1"/>
</dbReference>
<evidence type="ECO:0000259" key="2">
    <source>
        <dbReference type="Pfam" id="PF00501"/>
    </source>
</evidence>
<dbReference type="PANTHER" id="PTHR24096">
    <property type="entry name" value="LONG-CHAIN-FATTY-ACID--COA LIGASE"/>
    <property type="match status" value="1"/>
</dbReference>
<gene>
    <name evidence="4" type="ORF">PSA01_29190</name>
</gene>
<feature type="region of interest" description="Disordered" evidence="1">
    <location>
        <begin position="143"/>
        <end position="162"/>
    </location>
</feature>
<reference evidence="4 5" key="1">
    <citation type="submission" date="2019-06" db="EMBL/GenBank/DDBJ databases">
        <title>Whole genome shotgun sequence of Pseudonocardia saturnea NBRC 14499.</title>
        <authorList>
            <person name="Hosoyama A."/>
            <person name="Uohara A."/>
            <person name="Ohji S."/>
            <person name="Ichikawa N."/>
        </authorList>
    </citation>
    <scope>NUCLEOTIDE SEQUENCE [LARGE SCALE GENOMIC DNA]</scope>
    <source>
        <strain evidence="4 5">NBRC 14499</strain>
    </source>
</reference>
<sequence length="490" mass="52131">MYPRIHAETAPRRPAFVVADTGEQLDWAELDERSAALAAWFRDRGLRPADTVFVLLGNDIRFAEVVWACWRSGLVVAPVHPGLGADELRPMLEDAAPAAVVAHRSDVVRAAGATCPVLLVGPDYAAALRTAAGAPETMGGRLLFSSGTTGRPKPFREEPPGLAPEDVPLRYAAMMTDLRVLPGPGESPPVLFSPGPAYHSAPMAFLQAVHQLGGTVVVTSRFDAEGSLAAMERHGVTHSLWVPTMFVRMLRLPAETRARYDHGAHRVAVHGAAPCPAEVKQAMMDWWGPILYEYYGSSEGYGRTSIGPEEWLAHPGSVGRPKGGGVCIADPAGRALPVGETGQVWLGRADARVPERLTAASAGWGSAGDLGRVDVDGYLYLTGRLGQTIITGGVNVYPREVEDLLALHPAVADVAVYGAADDEFGEQVRAVVAPLGDPPPGLAAELIDYCRARLAHHKCPRQVALVERVPRSDAGKILLGALRAQLDGQA</sequence>
<keyword evidence="5" id="KW-1185">Reference proteome</keyword>
<proteinExistence type="predicted"/>
<dbReference type="Pfam" id="PF00501">
    <property type="entry name" value="AMP-binding"/>
    <property type="match status" value="1"/>
</dbReference>
<evidence type="ECO:0000313" key="5">
    <source>
        <dbReference type="Proteomes" id="UP000320693"/>
    </source>
</evidence>
<feature type="domain" description="AMP-binding enzyme C-terminal" evidence="3">
    <location>
        <begin position="400"/>
        <end position="476"/>
    </location>
</feature>
<accession>A0ABQ0RYZ8</accession>
<dbReference type="InterPro" id="IPR025110">
    <property type="entry name" value="AMP-bd_C"/>
</dbReference>
<dbReference type="PANTHER" id="PTHR24096:SF323">
    <property type="entry name" value="BLR3536 PROTEIN"/>
    <property type="match status" value="1"/>
</dbReference>
<evidence type="ECO:0000256" key="1">
    <source>
        <dbReference type="SAM" id="MobiDB-lite"/>
    </source>
</evidence>
<dbReference type="InterPro" id="IPR000873">
    <property type="entry name" value="AMP-dep_synth/lig_dom"/>
</dbReference>
<dbReference type="Pfam" id="PF13193">
    <property type="entry name" value="AMP-binding_C"/>
    <property type="match status" value="1"/>
</dbReference>
<dbReference type="Proteomes" id="UP000320693">
    <property type="component" value="Unassembled WGS sequence"/>
</dbReference>
<dbReference type="EMBL" id="BJNH01000030">
    <property type="protein sequence ID" value="GEC25890.1"/>
    <property type="molecule type" value="Genomic_DNA"/>
</dbReference>
<organism evidence="4 5">
    <name type="scientific">Pseudonocardia saturnea</name>
    <dbReference type="NCBI Taxonomy" id="33909"/>
    <lineage>
        <taxon>Bacteria</taxon>
        <taxon>Bacillati</taxon>
        <taxon>Actinomycetota</taxon>
        <taxon>Actinomycetes</taxon>
        <taxon>Pseudonocardiales</taxon>
        <taxon>Pseudonocardiaceae</taxon>
        <taxon>Pseudonocardia</taxon>
    </lineage>
</organism>
<dbReference type="InterPro" id="IPR020845">
    <property type="entry name" value="AMP-binding_CS"/>
</dbReference>
<evidence type="ECO:0000259" key="3">
    <source>
        <dbReference type="Pfam" id="PF13193"/>
    </source>
</evidence>
<name>A0ABQ0RYZ8_9PSEU</name>
<comment type="caution">
    <text evidence="4">The sequence shown here is derived from an EMBL/GenBank/DDBJ whole genome shotgun (WGS) entry which is preliminary data.</text>
</comment>